<feature type="compositionally biased region" description="Low complexity" evidence="4">
    <location>
        <begin position="12"/>
        <end position="22"/>
    </location>
</feature>
<keyword evidence="5" id="KW-0812">Transmembrane</keyword>
<comment type="caution">
    <text evidence="6">The sequence shown here is derived from an EMBL/GenBank/DDBJ whole genome shotgun (WGS) entry which is preliminary data.</text>
</comment>
<dbReference type="PANTHER" id="PTHR31306">
    <property type="entry name" value="ALPHA-1,6-MANNOSYLTRANSFERASE MNN11-RELATED"/>
    <property type="match status" value="1"/>
</dbReference>
<proteinExistence type="inferred from homology"/>
<dbReference type="AlphaFoldDB" id="A0AA91PYP7"/>
<dbReference type="InterPro" id="IPR029044">
    <property type="entry name" value="Nucleotide-diphossugar_trans"/>
</dbReference>
<name>A0AA91PYP7_CLALS</name>
<dbReference type="PANTHER" id="PTHR31306:SF10">
    <property type="entry name" value="ALPHA-1,6-MANNOSYLTRANSFERASE MNN11-RELATED"/>
    <property type="match status" value="1"/>
</dbReference>
<dbReference type="InterPro" id="IPR008630">
    <property type="entry name" value="Glyco_trans_34"/>
</dbReference>
<evidence type="ECO:0000313" key="7">
    <source>
        <dbReference type="Proteomes" id="UP000195602"/>
    </source>
</evidence>
<keyword evidence="2" id="KW-0328">Glycosyltransferase</keyword>
<keyword evidence="3" id="KW-0808">Transferase</keyword>
<dbReference type="Pfam" id="PF05637">
    <property type="entry name" value="Glyco_transf_34"/>
    <property type="match status" value="1"/>
</dbReference>
<evidence type="ECO:0000256" key="4">
    <source>
        <dbReference type="SAM" id="MobiDB-lite"/>
    </source>
</evidence>
<evidence type="ECO:0000256" key="3">
    <source>
        <dbReference type="ARBA" id="ARBA00022679"/>
    </source>
</evidence>
<dbReference type="KEGG" id="clus:A9F13_13g01452"/>
<dbReference type="Proteomes" id="UP000195602">
    <property type="component" value="Unassembled WGS sequence"/>
</dbReference>
<dbReference type="GO" id="GO:0006487">
    <property type="term" value="P:protein N-linked glycosylation"/>
    <property type="evidence" value="ECO:0007669"/>
    <property type="project" value="TreeGrafter"/>
</dbReference>
<keyword evidence="5" id="KW-1133">Transmembrane helix</keyword>
<sequence length="428" mass="49258">MLGGIKFRPKSSKSGSRDTSGSLPVPATFRNMKSAKGNRLGLLLLSCILLWFFNPFSLLFTHSSKSKYPAPRPYTSKQIIKSNSKYIYPPIEDGPILKRMGMDELFRETKRPDPNVQGLEVSFIESLNVLDDPNPVKQKLKEENDNLISVTNRARNAFKNQDKVVFSPKSMKNYPKVVIVSAIDFERYPMDSLAKIVQNRVNYAHEHNYGLYVRWYQEFAPMVNSKSFVSSKERRKWARIFCLRAAMFAFPEAEWFWYFDEDGLIQNMHTDLTSHLLNKKVLNSVILKERPIIPPNGLIKTYKNIQTENVKLIFIQFDNQIQTNSFIVKNDEVGRAIIDFWTDKLNLNYNNFPHGPDSALAHILQWHPFILSKAAIVPTRLLSSIHSDQENAQSKDNTLYSNGDLTVQWPSCDGDQCNHNLLKYAPTK</sequence>
<evidence type="ECO:0000313" key="6">
    <source>
        <dbReference type="EMBL" id="OVF07438.1"/>
    </source>
</evidence>
<organism evidence="6 7">
    <name type="scientific">Clavispora lusitaniae</name>
    <name type="common">Candida lusitaniae</name>
    <dbReference type="NCBI Taxonomy" id="36911"/>
    <lineage>
        <taxon>Eukaryota</taxon>
        <taxon>Fungi</taxon>
        <taxon>Dikarya</taxon>
        <taxon>Ascomycota</taxon>
        <taxon>Saccharomycotina</taxon>
        <taxon>Pichiomycetes</taxon>
        <taxon>Metschnikowiaceae</taxon>
        <taxon>Clavispora</taxon>
    </lineage>
</organism>
<dbReference type="Gene3D" id="3.90.550.10">
    <property type="entry name" value="Spore Coat Polysaccharide Biosynthesis Protein SpsA, Chain A"/>
    <property type="match status" value="1"/>
</dbReference>
<gene>
    <name evidence="6" type="ORF">A9F13_13g01452</name>
</gene>
<dbReference type="OMA" id="IKTYNHF"/>
<keyword evidence="5" id="KW-0472">Membrane</keyword>
<comment type="similarity">
    <text evidence="1">Belongs to the glycosyltransferase 34 family.</text>
</comment>
<reference evidence="6 7" key="1">
    <citation type="submission" date="2017-04" db="EMBL/GenBank/DDBJ databases">
        <title>Draft genome of the yeast Clavispora lusitaniae type strain CBS 6936.</title>
        <authorList>
            <person name="Durrens P."/>
            <person name="Klopp C."/>
            <person name="Biteau N."/>
            <person name="Fitton-Ouhabi V."/>
            <person name="Dementhon K."/>
            <person name="Accoceberry I."/>
            <person name="Sherman D.J."/>
            <person name="Noel T."/>
        </authorList>
    </citation>
    <scope>NUCLEOTIDE SEQUENCE [LARGE SCALE GENOMIC DNA]</scope>
    <source>
        <strain evidence="6 7">CBS 6936</strain>
    </source>
</reference>
<accession>A0AA91PYP7</accession>
<feature type="transmembrane region" description="Helical" evidence="5">
    <location>
        <begin position="40"/>
        <end position="60"/>
    </location>
</feature>
<evidence type="ECO:0000256" key="1">
    <source>
        <dbReference type="ARBA" id="ARBA00005664"/>
    </source>
</evidence>
<dbReference type="GO" id="GO:0000136">
    <property type="term" value="C:mannan polymerase complex"/>
    <property type="evidence" value="ECO:0007669"/>
    <property type="project" value="TreeGrafter"/>
</dbReference>
<feature type="region of interest" description="Disordered" evidence="4">
    <location>
        <begin position="1"/>
        <end position="24"/>
    </location>
</feature>
<dbReference type="EMBL" id="LYUB02000013">
    <property type="protein sequence ID" value="OVF07438.1"/>
    <property type="molecule type" value="Genomic_DNA"/>
</dbReference>
<dbReference type="GO" id="GO:0000009">
    <property type="term" value="F:alpha-1,6-mannosyltransferase activity"/>
    <property type="evidence" value="ECO:0007669"/>
    <property type="project" value="TreeGrafter"/>
</dbReference>
<evidence type="ECO:0000256" key="5">
    <source>
        <dbReference type="SAM" id="Phobius"/>
    </source>
</evidence>
<protein>
    <submittedName>
        <fullName evidence="6">Alpha-1,6-mannosyltransferase</fullName>
    </submittedName>
</protein>
<evidence type="ECO:0000256" key="2">
    <source>
        <dbReference type="ARBA" id="ARBA00022676"/>
    </source>
</evidence>